<reference evidence="1" key="1">
    <citation type="submission" date="2022-03" db="EMBL/GenBank/DDBJ databases">
        <authorList>
            <person name="Sayadi A."/>
        </authorList>
    </citation>
    <scope>NUCLEOTIDE SEQUENCE</scope>
</reference>
<dbReference type="InterPro" id="IPR032675">
    <property type="entry name" value="LRR_dom_sf"/>
</dbReference>
<gene>
    <name evidence="1" type="ORF">ACAOBT_LOCUS23778</name>
</gene>
<organism evidence="1 2">
    <name type="scientific">Acanthoscelides obtectus</name>
    <name type="common">Bean weevil</name>
    <name type="synonym">Bruchus obtectus</name>
    <dbReference type="NCBI Taxonomy" id="200917"/>
    <lineage>
        <taxon>Eukaryota</taxon>
        <taxon>Metazoa</taxon>
        <taxon>Ecdysozoa</taxon>
        <taxon>Arthropoda</taxon>
        <taxon>Hexapoda</taxon>
        <taxon>Insecta</taxon>
        <taxon>Pterygota</taxon>
        <taxon>Neoptera</taxon>
        <taxon>Endopterygota</taxon>
        <taxon>Coleoptera</taxon>
        <taxon>Polyphaga</taxon>
        <taxon>Cucujiformia</taxon>
        <taxon>Chrysomeloidea</taxon>
        <taxon>Chrysomelidae</taxon>
        <taxon>Bruchinae</taxon>
        <taxon>Bruchini</taxon>
        <taxon>Acanthoscelides</taxon>
    </lineage>
</organism>
<name>A0A9P0PUE4_ACAOB</name>
<keyword evidence="2" id="KW-1185">Reference proteome</keyword>
<dbReference type="OrthoDB" id="120976at2759"/>
<comment type="caution">
    <text evidence="1">The sequence shown here is derived from an EMBL/GenBank/DDBJ whole genome shotgun (WGS) entry which is preliminary data.</text>
</comment>
<accession>A0A9P0PUE4</accession>
<dbReference type="SUPFAM" id="SSF52047">
    <property type="entry name" value="RNI-like"/>
    <property type="match status" value="1"/>
</dbReference>
<evidence type="ECO:0000313" key="2">
    <source>
        <dbReference type="Proteomes" id="UP001152888"/>
    </source>
</evidence>
<dbReference type="Proteomes" id="UP001152888">
    <property type="component" value="Unassembled WGS sequence"/>
</dbReference>
<proteinExistence type="predicted"/>
<dbReference type="EMBL" id="CAKOFQ010007290">
    <property type="protein sequence ID" value="CAH1997484.1"/>
    <property type="molecule type" value="Genomic_DNA"/>
</dbReference>
<sequence length="93" mass="10324">MKGDRFSWGALNTSSQDIGLLAKGLEKLRLQILRITNSDINCEKAILILTSLLKHPLRILHLSHCKIGNRGTLAIVKFALEVPVEEASKVHQV</sequence>
<dbReference type="AlphaFoldDB" id="A0A9P0PUE4"/>
<evidence type="ECO:0000313" key="1">
    <source>
        <dbReference type="EMBL" id="CAH1997484.1"/>
    </source>
</evidence>
<dbReference type="Gene3D" id="3.80.10.10">
    <property type="entry name" value="Ribonuclease Inhibitor"/>
    <property type="match status" value="1"/>
</dbReference>
<protein>
    <submittedName>
        <fullName evidence="1">Uncharacterized protein</fullName>
    </submittedName>
</protein>